<protein>
    <recommendedName>
        <fullName evidence="4">LPXTG-motif cell wall anchor domain protein</fullName>
    </recommendedName>
</protein>
<feature type="region of interest" description="Disordered" evidence="1">
    <location>
        <begin position="1"/>
        <end position="107"/>
    </location>
</feature>
<dbReference type="Proteomes" id="UP000509510">
    <property type="component" value="Chromosome II"/>
</dbReference>
<organism evidence="2 3">
    <name type="scientific">Talaromyces rugulosus</name>
    <name type="common">Penicillium rugulosum</name>
    <dbReference type="NCBI Taxonomy" id="121627"/>
    <lineage>
        <taxon>Eukaryota</taxon>
        <taxon>Fungi</taxon>
        <taxon>Dikarya</taxon>
        <taxon>Ascomycota</taxon>
        <taxon>Pezizomycotina</taxon>
        <taxon>Eurotiomycetes</taxon>
        <taxon>Eurotiomycetidae</taxon>
        <taxon>Eurotiales</taxon>
        <taxon>Trichocomaceae</taxon>
        <taxon>Talaromyces</taxon>
        <taxon>Talaromyces sect. Islandici</taxon>
    </lineage>
</organism>
<evidence type="ECO:0008006" key="4">
    <source>
        <dbReference type="Google" id="ProtNLM"/>
    </source>
</evidence>
<feature type="compositionally biased region" description="Polar residues" evidence="1">
    <location>
        <begin position="179"/>
        <end position="197"/>
    </location>
</feature>
<feature type="compositionally biased region" description="Low complexity" evidence="1">
    <location>
        <begin position="151"/>
        <end position="172"/>
    </location>
</feature>
<feature type="region of interest" description="Disordered" evidence="1">
    <location>
        <begin position="547"/>
        <end position="573"/>
    </location>
</feature>
<feature type="region of interest" description="Disordered" evidence="1">
    <location>
        <begin position="354"/>
        <end position="503"/>
    </location>
</feature>
<feature type="compositionally biased region" description="Low complexity" evidence="1">
    <location>
        <begin position="218"/>
        <end position="231"/>
    </location>
</feature>
<feature type="compositionally biased region" description="Low complexity" evidence="1">
    <location>
        <begin position="418"/>
        <end position="429"/>
    </location>
</feature>
<dbReference type="RefSeq" id="XP_035342755.1">
    <property type="nucleotide sequence ID" value="XM_035486862.1"/>
</dbReference>
<dbReference type="KEGG" id="trg:TRUGW13939_03682"/>
<feature type="compositionally biased region" description="Polar residues" evidence="1">
    <location>
        <begin position="885"/>
        <end position="908"/>
    </location>
</feature>
<gene>
    <name evidence="2" type="ORF">TRUGW13939_03682</name>
</gene>
<proteinExistence type="predicted"/>
<evidence type="ECO:0000313" key="2">
    <source>
        <dbReference type="EMBL" id="QKX56577.1"/>
    </source>
</evidence>
<feature type="region of interest" description="Disordered" evidence="1">
    <location>
        <begin position="663"/>
        <end position="716"/>
    </location>
</feature>
<feature type="compositionally biased region" description="Basic and acidic residues" evidence="1">
    <location>
        <begin position="776"/>
        <end position="785"/>
    </location>
</feature>
<feature type="compositionally biased region" description="Low complexity" evidence="1">
    <location>
        <begin position="931"/>
        <end position="944"/>
    </location>
</feature>
<feature type="compositionally biased region" description="Basic and acidic residues" evidence="1">
    <location>
        <begin position="243"/>
        <end position="263"/>
    </location>
</feature>
<evidence type="ECO:0000313" key="3">
    <source>
        <dbReference type="Proteomes" id="UP000509510"/>
    </source>
</evidence>
<evidence type="ECO:0000256" key="1">
    <source>
        <dbReference type="SAM" id="MobiDB-lite"/>
    </source>
</evidence>
<feature type="region of interest" description="Disordered" evidence="1">
    <location>
        <begin position="736"/>
        <end position="952"/>
    </location>
</feature>
<feature type="compositionally biased region" description="Low complexity" evidence="1">
    <location>
        <begin position="617"/>
        <end position="629"/>
    </location>
</feature>
<feature type="compositionally biased region" description="Low complexity" evidence="1">
    <location>
        <begin position="909"/>
        <end position="921"/>
    </location>
</feature>
<dbReference type="OrthoDB" id="5369729at2759"/>
<feature type="compositionally biased region" description="Polar residues" evidence="1">
    <location>
        <begin position="358"/>
        <end position="383"/>
    </location>
</feature>
<feature type="compositionally biased region" description="Low complexity" evidence="1">
    <location>
        <begin position="271"/>
        <end position="280"/>
    </location>
</feature>
<feature type="compositionally biased region" description="Basic and acidic residues" evidence="1">
    <location>
        <begin position="812"/>
        <end position="821"/>
    </location>
</feature>
<dbReference type="EMBL" id="CP055899">
    <property type="protein sequence ID" value="QKX56577.1"/>
    <property type="molecule type" value="Genomic_DNA"/>
</dbReference>
<feature type="compositionally biased region" description="Polar residues" evidence="1">
    <location>
        <begin position="391"/>
        <end position="406"/>
    </location>
</feature>
<feature type="region of interest" description="Disordered" evidence="1">
    <location>
        <begin position="617"/>
        <end position="638"/>
    </location>
</feature>
<reference evidence="3" key="1">
    <citation type="submission" date="2020-06" db="EMBL/GenBank/DDBJ databases">
        <title>A chromosome-scale genome assembly of Talaromyces rugulosus W13939.</title>
        <authorList>
            <person name="Wang B."/>
            <person name="Guo L."/>
            <person name="Ye K."/>
            <person name="Wang L."/>
        </authorList>
    </citation>
    <scope>NUCLEOTIDE SEQUENCE [LARGE SCALE GENOMIC DNA]</scope>
    <source>
        <strain evidence="3">W13939</strain>
    </source>
</reference>
<feature type="compositionally biased region" description="Basic and acidic residues" evidence="1">
    <location>
        <begin position="477"/>
        <end position="492"/>
    </location>
</feature>
<feature type="compositionally biased region" description="Polar residues" evidence="1">
    <location>
        <begin position="823"/>
        <end position="837"/>
    </location>
</feature>
<feature type="compositionally biased region" description="Basic and acidic residues" evidence="1">
    <location>
        <begin position="742"/>
        <end position="752"/>
    </location>
</feature>
<feature type="compositionally biased region" description="Low complexity" evidence="1">
    <location>
        <begin position="37"/>
        <end position="107"/>
    </location>
</feature>
<feature type="region of interest" description="Disordered" evidence="1">
    <location>
        <begin position="151"/>
        <end position="288"/>
    </location>
</feature>
<sequence>MSSPLRAAAADLEWGRPRRQTNPDVVRRPSVLLRQATLNNNNNKGTPITNNTTTTTTTTTSPSHHAPSSPLAADQRPRTSQTSSSASSTTVTPTKRNSHRSSLSVSALSNPALAEIPSRKYNALRLSTGSDNNSSNVQCDMASPSDIVAPQRAAANAAATSTSPRTPRLTSLYSDRSRSNSVTLSPSSRKTPASRSSLGADVFAHHPFSQDRAGRPYSTQHSPPQQQSTTPKDSFDSPSIDAVLRRDSLSSRPEDPVSPDRRRGSTPLSPRSSAARSRMAFPTADDPYRTTKLLHEQIAEDASTDDSRSRSDDIFLNIAKTSVSGRRDSLGKLDRRRVSHLVAVARLHEADAPRQKLGLSTRTSLATEQTPSPEHVKYQSSPVFLQDGSPMFSSNHSTTTSVNPSDEPSRLRQLNAGSTSRSVVSVPRSRYNRDTSPELPLPHADVRSTITDTRSRHSRTTSISSRAQRQPAPSSDAVERAQPEVDKTRNDGTTESSLSTTAPSTVWDELDDLKSRIRKLELTGKFPASSAAAMSNVSVERPRTAATTATTLSSSPKQKHIRKTSLSVDLPPPTPNPIQTLLHSALAKAKTNVGNEVYGVLETTATDALTLANMLGSTTTSTPSGTASSVNGSGMTERQAKRKADSLCRSLTELCLAISDEQALPQQEQQRQSQEPIRPISQGRQSLATIEDNGDSRSSTATRFRRSMSHEPESFVTPDSALRVLGRLENRRANTINFGASTHRDRLSHDEQSSPQTSLNASHARLNRLSGPHRLRREDDSDDRSSVFSRTLSSRAMTEVGGYSSSRLSNTTRERMSREYANESPSTRLSTSYQQGSPHPPKTSPSVHTTTPIHSQRRSYATPPSSGIPTASGVNIQPGFRRYGVSTSTHGTPSDSPSQVESVPQTRITSASSKTATSYTAIQQPRMRTESLSSRRLGLRLRPSVIGQENDQ</sequence>
<keyword evidence="3" id="KW-1185">Reference proteome</keyword>
<dbReference type="AlphaFoldDB" id="A0A7H8QRH0"/>
<feature type="compositionally biased region" description="Polar residues" evidence="1">
    <location>
        <begin position="844"/>
        <end position="875"/>
    </location>
</feature>
<name>A0A7H8QRH0_TALRU</name>
<feature type="compositionally biased region" description="Low complexity" evidence="1">
    <location>
        <begin position="666"/>
        <end position="680"/>
    </location>
</feature>
<feature type="compositionally biased region" description="Polar residues" evidence="1">
    <location>
        <begin position="493"/>
        <end position="503"/>
    </location>
</feature>
<accession>A0A7H8QRH0</accession>
<dbReference type="GeneID" id="55991185"/>